<keyword evidence="2" id="KW-0732">Signal</keyword>
<evidence type="ECO:0000256" key="1">
    <source>
        <dbReference type="SAM" id="MobiDB-lite"/>
    </source>
</evidence>
<protein>
    <recommendedName>
        <fullName evidence="5">Transmembrane protein</fullName>
    </recommendedName>
</protein>
<feature type="compositionally biased region" description="Basic and acidic residues" evidence="1">
    <location>
        <begin position="616"/>
        <end position="647"/>
    </location>
</feature>
<feature type="compositionally biased region" description="Basic and acidic residues" evidence="1">
    <location>
        <begin position="331"/>
        <end position="356"/>
    </location>
</feature>
<feature type="compositionally biased region" description="Basic and acidic residues" evidence="1">
    <location>
        <begin position="568"/>
        <end position="581"/>
    </location>
</feature>
<feature type="chain" id="PRO_5012247805" description="Transmembrane protein" evidence="2">
    <location>
        <begin position="30"/>
        <end position="653"/>
    </location>
</feature>
<evidence type="ECO:0000313" key="3">
    <source>
        <dbReference type="EMBL" id="PFH37852.1"/>
    </source>
</evidence>
<dbReference type="EMBL" id="NWUJ01000001">
    <property type="protein sequence ID" value="PFH37852.1"/>
    <property type="molecule type" value="Genomic_DNA"/>
</dbReference>
<dbReference type="KEGG" id="bbes:BESB_001940"/>
<organism evidence="3 4">
    <name type="scientific">Besnoitia besnoiti</name>
    <name type="common">Apicomplexan protozoan</name>
    <dbReference type="NCBI Taxonomy" id="94643"/>
    <lineage>
        <taxon>Eukaryota</taxon>
        <taxon>Sar</taxon>
        <taxon>Alveolata</taxon>
        <taxon>Apicomplexa</taxon>
        <taxon>Conoidasida</taxon>
        <taxon>Coccidia</taxon>
        <taxon>Eucoccidiorida</taxon>
        <taxon>Eimeriorina</taxon>
        <taxon>Sarcocystidae</taxon>
        <taxon>Besnoitia</taxon>
    </lineage>
</organism>
<sequence>MVFAAYRRMPPCALGLALVLLGMSSSSFAAEHEAGAGVASFTQQGPPLATLDAMIQADLTDVPTEILPDSVPLSPYTSPSPADGQSQHTLVAVAADADSPRPAGDGHDYDLLRPDASSANNTYTVWSQSPGEEGAGPSIKSLAIVDFDSEHPAERYGPSPTSPIQLLKPRGPVVHEFAYADSLHGSPIVAGSPGGSTTVDWNAPLMLRSSKPVVYDPRAIMVADRNYIKQIGAQDRQSKEYNKLVKKATRASVSPNRKRYGIGVYADSPGTAWWMKDEQQEGFRDAVPEDAEGAVGHPTSLDNPSLVNAVEERRLQPRLRIFSQSVTGPKKTREGDRRDGGTVHAWKTREDPEREPPACPPCRTKQLKDERIKNSSHDERPDTREVGRRAKDTQRHTRAEMPLPPKYHQSPRDRPSHAYPSVHAEALDEDDFEEYDELDDDFEGYEEHRPQRHYQDAISARSRNAQAYGIYLPDIYERPPAATTSSAESWGTVQTSSTEWTNSSAFTMLGVPISKTDIDYAHFFADDSPSASADTAKGITKKPFFSRKKQQAEADEEVVVSPQPSLHSDADKRSSAQETKKVPLLARLKPQHESADNDEKQKFDVADLLTASGWRPSDHAAKTKTDSSEKKRNSEKRSPLRERKAKVQESAAT</sequence>
<dbReference type="GeneID" id="40305257"/>
<dbReference type="AlphaFoldDB" id="A0A2A9MPS5"/>
<dbReference type="OrthoDB" id="330253at2759"/>
<evidence type="ECO:0000313" key="4">
    <source>
        <dbReference type="Proteomes" id="UP000224006"/>
    </source>
</evidence>
<reference evidence="3 4" key="1">
    <citation type="submission" date="2017-09" db="EMBL/GenBank/DDBJ databases">
        <title>Genome sequencing of Besnoitia besnoiti strain Bb-Ger1.</title>
        <authorList>
            <person name="Schares G."/>
            <person name="Venepally P."/>
            <person name="Lorenzi H.A."/>
        </authorList>
    </citation>
    <scope>NUCLEOTIDE SEQUENCE [LARGE SCALE GENOMIC DNA]</scope>
    <source>
        <strain evidence="3 4">Bb-Ger1</strain>
    </source>
</reference>
<evidence type="ECO:0008006" key="5">
    <source>
        <dbReference type="Google" id="ProtNLM"/>
    </source>
</evidence>
<proteinExistence type="predicted"/>
<feature type="signal peptide" evidence="2">
    <location>
        <begin position="1"/>
        <end position="29"/>
    </location>
</feature>
<comment type="caution">
    <text evidence="3">The sequence shown here is derived from an EMBL/GenBank/DDBJ whole genome shotgun (WGS) entry which is preliminary data.</text>
</comment>
<name>A0A2A9MPS5_BESBE</name>
<evidence type="ECO:0000256" key="2">
    <source>
        <dbReference type="SAM" id="SignalP"/>
    </source>
</evidence>
<feature type="region of interest" description="Disordered" evidence="1">
    <location>
        <begin position="547"/>
        <end position="653"/>
    </location>
</feature>
<dbReference type="RefSeq" id="XP_029221861.1">
    <property type="nucleotide sequence ID" value="XM_029358949.1"/>
</dbReference>
<feature type="compositionally biased region" description="Basic and acidic residues" evidence="1">
    <location>
        <begin position="590"/>
        <end position="605"/>
    </location>
</feature>
<accession>A0A2A9MPS5</accession>
<feature type="region of interest" description="Disordered" evidence="1">
    <location>
        <begin position="319"/>
        <end position="418"/>
    </location>
</feature>
<dbReference type="VEuPathDB" id="ToxoDB:BESB_001940"/>
<gene>
    <name evidence="3" type="ORF">BESB_001940</name>
</gene>
<keyword evidence="4" id="KW-1185">Reference proteome</keyword>
<dbReference type="Proteomes" id="UP000224006">
    <property type="component" value="Chromosome I"/>
</dbReference>
<feature type="compositionally biased region" description="Basic and acidic residues" evidence="1">
    <location>
        <begin position="366"/>
        <end position="399"/>
    </location>
</feature>